<dbReference type="InterPro" id="IPR029062">
    <property type="entry name" value="Class_I_gatase-like"/>
</dbReference>
<feature type="binding site" evidence="7 9">
    <location>
        <begin position="142"/>
        <end position="143"/>
    </location>
    <ligand>
        <name>L-glutamine</name>
        <dbReference type="ChEBI" id="CHEBI:58359"/>
    </ligand>
</feature>
<dbReference type="NCBIfam" id="TIGR03800">
    <property type="entry name" value="PLP_synth_Pdx2"/>
    <property type="match status" value="1"/>
</dbReference>
<dbReference type="GO" id="GO:0008614">
    <property type="term" value="P:pyridoxine metabolic process"/>
    <property type="evidence" value="ECO:0007669"/>
    <property type="project" value="TreeGrafter"/>
</dbReference>
<evidence type="ECO:0000256" key="2">
    <source>
        <dbReference type="ARBA" id="ARBA00022801"/>
    </source>
</evidence>
<dbReference type="UniPathway" id="UPA00245"/>
<evidence type="ECO:0000256" key="5">
    <source>
        <dbReference type="ARBA" id="ARBA00023239"/>
    </source>
</evidence>
<feature type="binding site" evidence="7 9">
    <location>
        <begin position="53"/>
        <end position="55"/>
    </location>
    <ligand>
        <name>L-glutamine</name>
        <dbReference type="ChEBI" id="CHEBI:58359"/>
    </ligand>
</feature>
<feature type="binding site" evidence="7 9">
    <location>
        <position position="114"/>
    </location>
    <ligand>
        <name>L-glutamine</name>
        <dbReference type="ChEBI" id="CHEBI:58359"/>
    </ligand>
</feature>
<dbReference type="PANTHER" id="PTHR31559">
    <property type="entry name" value="PYRIDOXAL 5'-PHOSPHATE SYNTHASE SUBUNIT SNO"/>
    <property type="match status" value="1"/>
</dbReference>
<dbReference type="EC" id="4.3.3.6" evidence="7"/>
<dbReference type="HOGENOM" id="CLU_069674_2_0_2"/>
<evidence type="ECO:0000256" key="7">
    <source>
        <dbReference type="HAMAP-Rule" id="MF_01615"/>
    </source>
</evidence>
<dbReference type="PROSITE" id="PS01236">
    <property type="entry name" value="PDXT_SNO_1"/>
    <property type="match status" value="1"/>
</dbReference>
<dbReference type="GO" id="GO:0016740">
    <property type="term" value="F:transferase activity"/>
    <property type="evidence" value="ECO:0007669"/>
    <property type="project" value="UniProtKB-KW"/>
</dbReference>
<dbReference type="GO" id="GO:0004359">
    <property type="term" value="F:glutaminase activity"/>
    <property type="evidence" value="ECO:0007669"/>
    <property type="project" value="UniProtKB-UniRule"/>
</dbReference>
<keyword evidence="3 7" id="KW-0663">Pyridoxal phosphate</keyword>
<comment type="catalytic activity">
    <reaction evidence="6 7">
        <text>L-glutamine + H2O = L-glutamate + NH4(+)</text>
        <dbReference type="Rhea" id="RHEA:15889"/>
        <dbReference type="ChEBI" id="CHEBI:15377"/>
        <dbReference type="ChEBI" id="CHEBI:28938"/>
        <dbReference type="ChEBI" id="CHEBI:29985"/>
        <dbReference type="ChEBI" id="CHEBI:58359"/>
        <dbReference type="EC" id="3.5.1.2"/>
    </reaction>
</comment>
<keyword evidence="10" id="KW-0808">Transferase</keyword>
<evidence type="ECO:0000256" key="1">
    <source>
        <dbReference type="ARBA" id="ARBA00008345"/>
    </source>
</evidence>
<dbReference type="PROSITE" id="PS51273">
    <property type="entry name" value="GATASE_TYPE_1"/>
    <property type="match status" value="1"/>
</dbReference>
<gene>
    <name evidence="7" type="primary">pdxT</name>
    <name evidence="10" type="ORF">TEU_00765</name>
</gene>
<dbReference type="FunFam" id="3.40.50.880:FF:000041">
    <property type="entry name" value="Glutamine amidotransferase subunit pdxT, putative"/>
    <property type="match status" value="1"/>
</dbReference>
<comment type="subunit">
    <text evidence="7">In the presence of PdxS, forms a dodecamer of heterodimers. Only shows activity in the heterodimer.</text>
</comment>
<dbReference type="CDD" id="cd01749">
    <property type="entry name" value="GATase1_PB"/>
    <property type="match status" value="1"/>
</dbReference>
<dbReference type="RefSeq" id="WP_050001969.1">
    <property type="nucleotide sequence ID" value="NZ_CP008887.1"/>
</dbReference>
<dbReference type="GO" id="GO:1903600">
    <property type="term" value="C:glutaminase complex"/>
    <property type="evidence" value="ECO:0007669"/>
    <property type="project" value="TreeGrafter"/>
</dbReference>
<comment type="similarity">
    <text evidence="1 7">Belongs to the glutaminase PdxT/SNO family.</text>
</comment>
<dbReference type="Pfam" id="PF01174">
    <property type="entry name" value="SNO"/>
    <property type="match status" value="1"/>
</dbReference>
<dbReference type="GO" id="GO:0042823">
    <property type="term" value="P:pyridoxal phosphate biosynthetic process"/>
    <property type="evidence" value="ECO:0007669"/>
    <property type="project" value="UniProtKB-UniRule"/>
</dbReference>
<dbReference type="GO" id="GO:0006543">
    <property type="term" value="P:L-glutamine catabolic process"/>
    <property type="evidence" value="ECO:0007669"/>
    <property type="project" value="UniProtKB-UniRule"/>
</dbReference>
<accession>A0A097QR94</accession>
<dbReference type="HAMAP" id="MF_01615">
    <property type="entry name" value="PdxT"/>
    <property type="match status" value="1"/>
</dbReference>
<dbReference type="KEGG" id="teu:TEU_00765"/>
<dbReference type="SUPFAM" id="SSF52317">
    <property type="entry name" value="Class I glutamine amidotransferase-like"/>
    <property type="match status" value="1"/>
</dbReference>
<keyword evidence="2 7" id="KW-0378">Hydrolase</keyword>
<sequence length="197" mass="21870">MVKVGVIGLQGDVEEHIEAARRALENLGVSGEVIWLKRPEQLEEISAIIIPGGESTTISRLMQKNGLFEPVKKLGEEGLPIMGTCAGLIMLSKEVIGATPEQKFLELLDVKVNRNAYGRQVDSFEAPIKLAFSDEPFLGVFIRAPRIVELLSDKVKPIAWLGDRVVGIEQDNVIGLEFHPELTDDTRVHEYFLRKAL</sequence>
<reference evidence="10 11" key="1">
    <citation type="journal article" date="2015" name="Int. J. Syst. Evol. Microbiol.">
        <title>Thermococcus eurythermalis sp. nov., a conditional piezophilic hyperthermophilic archaeon with a wide temperature range isolated from an oil-immersed chimney in the Guaymas Basin.</title>
        <authorList>
            <person name="Zhao W."/>
            <person name="Zeng X."/>
            <person name="Xiao X."/>
        </authorList>
    </citation>
    <scope>NUCLEOTIDE SEQUENCE [LARGE SCALE GENOMIC DNA]</scope>
    <source>
        <strain evidence="10 11">A501</strain>
    </source>
</reference>
<keyword evidence="11" id="KW-1185">Reference proteome</keyword>
<dbReference type="InterPro" id="IPR021196">
    <property type="entry name" value="PdxT/SNO_CS"/>
</dbReference>
<keyword evidence="4 7" id="KW-0315">Glutamine amidotransferase</keyword>
<dbReference type="PIRSF" id="PIRSF005639">
    <property type="entry name" value="Glut_amidoT_SNO"/>
    <property type="match status" value="1"/>
</dbReference>
<evidence type="ECO:0000256" key="4">
    <source>
        <dbReference type="ARBA" id="ARBA00022962"/>
    </source>
</evidence>
<proteinExistence type="inferred from homology"/>
<name>A0A097QR94_9EURY</name>
<evidence type="ECO:0000313" key="10">
    <source>
        <dbReference type="EMBL" id="AIU68985.1"/>
    </source>
</evidence>
<comment type="function">
    <text evidence="7">Catalyzes the hydrolysis of glutamine to glutamate and ammonia as part of the biosynthesis of pyridoxal 5'-phosphate. The resulting ammonia molecule is channeled to the active site of PdxS.</text>
</comment>
<protein>
    <recommendedName>
        <fullName evidence="7">Pyridoxal 5'-phosphate synthase subunit PdxT</fullName>
        <ecNumber evidence="7">4.3.3.6</ecNumber>
    </recommendedName>
    <alternativeName>
        <fullName evidence="7">Pdx2</fullName>
    </alternativeName>
    <alternativeName>
        <fullName evidence="7">Pyridoxal 5'-phosphate synthase glutaminase subunit</fullName>
        <ecNumber evidence="7">3.5.1.2</ecNumber>
    </alternativeName>
</protein>
<feature type="active site" description="Charge relay system" evidence="7 8">
    <location>
        <position position="179"/>
    </location>
</feature>
<dbReference type="Gene3D" id="3.40.50.880">
    <property type="match status" value="1"/>
</dbReference>
<evidence type="ECO:0000313" key="11">
    <source>
        <dbReference type="Proteomes" id="UP000029980"/>
    </source>
</evidence>
<dbReference type="EMBL" id="CP008887">
    <property type="protein sequence ID" value="AIU68985.1"/>
    <property type="molecule type" value="Genomic_DNA"/>
</dbReference>
<dbReference type="OrthoDB" id="26717at2157"/>
<dbReference type="GO" id="GO:0036381">
    <property type="term" value="F:pyridoxal 5'-phosphate synthase (glutamine hydrolysing) activity"/>
    <property type="evidence" value="ECO:0007669"/>
    <property type="project" value="UniProtKB-UniRule"/>
</dbReference>
<feature type="active site" description="Charge relay system" evidence="7 8">
    <location>
        <position position="181"/>
    </location>
</feature>
<evidence type="ECO:0000256" key="6">
    <source>
        <dbReference type="ARBA" id="ARBA00049534"/>
    </source>
</evidence>
<dbReference type="PROSITE" id="PS51130">
    <property type="entry name" value="PDXT_SNO_2"/>
    <property type="match status" value="1"/>
</dbReference>
<dbReference type="GeneID" id="25151961"/>
<feature type="active site" description="Nucleophile" evidence="7 8">
    <location>
        <position position="85"/>
    </location>
</feature>
<organism evidence="10 11">
    <name type="scientific">Thermococcus eurythermalis</name>
    <dbReference type="NCBI Taxonomy" id="1505907"/>
    <lineage>
        <taxon>Archaea</taxon>
        <taxon>Methanobacteriati</taxon>
        <taxon>Methanobacteriota</taxon>
        <taxon>Thermococci</taxon>
        <taxon>Thermococcales</taxon>
        <taxon>Thermococcaceae</taxon>
        <taxon>Thermococcus</taxon>
    </lineage>
</organism>
<dbReference type="STRING" id="1505907.TEU_00765"/>
<dbReference type="AlphaFoldDB" id="A0A097QR94"/>
<evidence type="ECO:0000256" key="3">
    <source>
        <dbReference type="ARBA" id="ARBA00022898"/>
    </source>
</evidence>
<evidence type="ECO:0000256" key="8">
    <source>
        <dbReference type="PIRSR" id="PIRSR005639-1"/>
    </source>
</evidence>
<keyword evidence="5 7" id="KW-0456">Lyase</keyword>
<dbReference type="PANTHER" id="PTHR31559:SF0">
    <property type="entry name" value="PYRIDOXAL 5'-PHOSPHATE SYNTHASE SUBUNIT SNO1-RELATED"/>
    <property type="match status" value="1"/>
</dbReference>
<comment type="pathway">
    <text evidence="7">Cofactor biosynthesis; pyridoxal 5'-phosphate biosynthesis.</text>
</comment>
<dbReference type="GO" id="GO:0005829">
    <property type="term" value="C:cytosol"/>
    <property type="evidence" value="ECO:0007669"/>
    <property type="project" value="TreeGrafter"/>
</dbReference>
<dbReference type="InterPro" id="IPR002161">
    <property type="entry name" value="PdxT/SNO"/>
</dbReference>
<evidence type="ECO:0000256" key="9">
    <source>
        <dbReference type="PIRSR" id="PIRSR005639-2"/>
    </source>
</evidence>
<dbReference type="EC" id="3.5.1.2" evidence="7"/>
<dbReference type="Proteomes" id="UP000029980">
    <property type="component" value="Chromosome"/>
</dbReference>
<comment type="catalytic activity">
    <reaction evidence="7">
        <text>aldehydo-D-ribose 5-phosphate + D-glyceraldehyde 3-phosphate + L-glutamine = pyridoxal 5'-phosphate + L-glutamate + phosphate + 3 H2O + H(+)</text>
        <dbReference type="Rhea" id="RHEA:31507"/>
        <dbReference type="ChEBI" id="CHEBI:15377"/>
        <dbReference type="ChEBI" id="CHEBI:15378"/>
        <dbReference type="ChEBI" id="CHEBI:29985"/>
        <dbReference type="ChEBI" id="CHEBI:43474"/>
        <dbReference type="ChEBI" id="CHEBI:58273"/>
        <dbReference type="ChEBI" id="CHEBI:58359"/>
        <dbReference type="ChEBI" id="CHEBI:59776"/>
        <dbReference type="ChEBI" id="CHEBI:597326"/>
        <dbReference type="EC" id="4.3.3.6"/>
    </reaction>
</comment>